<name>A0A7W6H8S2_9HYPH</name>
<sequence>MPHTYQLVLTHISDQRGNAVGQEVCQFEFQNHDDLATIIERTRVNNIVPVDEVSEFCIGLKLLTEVAMRHRTEPTFAEFFSHLGAFIRSIKAPKSNEAE</sequence>
<evidence type="ECO:0000313" key="1">
    <source>
        <dbReference type="EMBL" id="MBB4000715.1"/>
    </source>
</evidence>
<dbReference type="InterPro" id="IPR024476">
    <property type="entry name" value="DUF3861"/>
</dbReference>
<reference evidence="1 2" key="1">
    <citation type="submission" date="2020-08" db="EMBL/GenBank/DDBJ databases">
        <title>Genomic Encyclopedia of Type Strains, Phase IV (KMG-IV): sequencing the most valuable type-strain genomes for metagenomic binning, comparative biology and taxonomic classification.</title>
        <authorList>
            <person name="Goeker M."/>
        </authorList>
    </citation>
    <scope>NUCLEOTIDE SEQUENCE [LARGE SCALE GENOMIC DNA]</scope>
    <source>
        <strain evidence="1 2">DSM 102238</strain>
    </source>
</reference>
<gene>
    <name evidence="1" type="ORF">GGR04_004595</name>
</gene>
<dbReference type="AlphaFoldDB" id="A0A7W6H8S2"/>
<keyword evidence="2" id="KW-1185">Reference proteome</keyword>
<protein>
    <recommendedName>
        <fullName evidence="3">DUF3861 domain-containing protein</fullName>
    </recommendedName>
</protein>
<dbReference type="EMBL" id="JACIEK010000028">
    <property type="protein sequence ID" value="MBB4000715.1"/>
    <property type="molecule type" value="Genomic_DNA"/>
</dbReference>
<dbReference type="Gene3D" id="3.10.20.850">
    <property type="entry name" value="Protein of unknown function DUF3861"/>
    <property type="match status" value="1"/>
</dbReference>
<dbReference type="Proteomes" id="UP000542776">
    <property type="component" value="Unassembled WGS sequence"/>
</dbReference>
<evidence type="ECO:0008006" key="3">
    <source>
        <dbReference type="Google" id="ProtNLM"/>
    </source>
</evidence>
<accession>A0A7W6H8S2</accession>
<comment type="caution">
    <text evidence="1">The sequence shown here is derived from an EMBL/GenBank/DDBJ whole genome shotgun (WGS) entry which is preliminary data.</text>
</comment>
<proteinExistence type="predicted"/>
<dbReference type="RefSeq" id="WP_183202704.1">
    <property type="nucleotide sequence ID" value="NZ_JACIEK010000028.1"/>
</dbReference>
<dbReference type="InterPro" id="IPR038194">
    <property type="entry name" value="DUF3861_sf"/>
</dbReference>
<evidence type="ECO:0000313" key="2">
    <source>
        <dbReference type="Proteomes" id="UP000542776"/>
    </source>
</evidence>
<dbReference type="Pfam" id="PF12977">
    <property type="entry name" value="DUF3861"/>
    <property type="match status" value="1"/>
</dbReference>
<organism evidence="1 2">
    <name type="scientific">Aureimonas pseudogalii</name>
    <dbReference type="NCBI Taxonomy" id="1744844"/>
    <lineage>
        <taxon>Bacteria</taxon>
        <taxon>Pseudomonadati</taxon>
        <taxon>Pseudomonadota</taxon>
        <taxon>Alphaproteobacteria</taxon>
        <taxon>Hyphomicrobiales</taxon>
        <taxon>Aurantimonadaceae</taxon>
        <taxon>Aureimonas</taxon>
    </lineage>
</organism>